<accession>A0AAV8V6N9</accession>
<proteinExistence type="predicted"/>
<reference evidence="1 2" key="1">
    <citation type="journal article" date="2023" name="Insect Mol. Biol.">
        <title>Genome sequencing provides insights into the evolution of gene families encoding plant cell wall-degrading enzymes in longhorned beetles.</title>
        <authorList>
            <person name="Shin N.R."/>
            <person name="Okamura Y."/>
            <person name="Kirsch R."/>
            <person name="Pauchet Y."/>
        </authorList>
    </citation>
    <scope>NUCLEOTIDE SEQUENCE [LARGE SCALE GENOMIC DNA]</scope>
    <source>
        <strain evidence="1">EAD_L_NR</strain>
    </source>
</reference>
<organism evidence="1 2">
    <name type="scientific">Exocentrus adspersus</name>
    <dbReference type="NCBI Taxonomy" id="1586481"/>
    <lineage>
        <taxon>Eukaryota</taxon>
        <taxon>Metazoa</taxon>
        <taxon>Ecdysozoa</taxon>
        <taxon>Arthropoda</taxon>
        <taxon>Hexapoda</taxon>
        <taxon>Insecta</taxon>
        <taxon>Pterygota</taxon>
        <taxon>Neoptera</taxon>
        <taxon>Endopterygota</taxon>
        <taxon>Coleoptera</taxon>
        <taxon>Polyphaga</taxon>
        <taxon>Cucujiformia</taxon>
        <taxon>Chrysomeloidea</taxon>
        <taxon>Cerambycidae</taxon>
        <taxon>Lamiinae</taxon>
        <taxon>Acanthocinini</taxon>
        <taxon>Exocentrus</taxon>
    </lineage>
</organism>
<dbReference type="AlphaFoldDB" id="A0AAV8V6N9"/>
<dbReference type="EMBL" id="JANEYG010000399">
    <property type="protein sequence ID" value="KAJ8909835.1"/>
    <property type="molecule type" value="Genomic_DNA"/>
</dbReference>
<name>A0AAV8V6N9_9CUCU</name>
<protein>
    <recommendedName>
        <fullName evidence="3">LAGLIDADG homing endonuclease</fullName>
    </recommendedName>
</protein>
<dbReference type="Proteomes" id="UP001159042">
    <property type="component" value="Unassembled WGS sequence"/>
</dbReference>
<evidence type="ECO:0000313" key="2">
    <source>
        <dbReference type="Proteomes" id="UP001159042"/>
    </source>
</evidence>
<comment type="caution">
    <text evidence="1">The sequence shown here is derived from an EMBL/GenBank/DDBJ whole genome shotgun (WGS) entry which is preliminary data.</text>
</comment>
<evidence type="ECO:0008006" key="3">
    <source>
        <dbReference type="Google" id="ProtNLM"/>
    </source>
</evidence>
<keyword evidence="2" id="KW-1185">Reference proteome</keyword>
<sequence length="133" mass="15582">MLTTKKITFLPRERILCRKVHIITIAATAISDFYGTSVKIEQHEQGRHFPRMGVGNWDCEIDNFGHTIRVAIKLFEDFRYLATPRVFYKRSVPTKYLLRCACHGYLTIHHKIEGEKENLTRILSVYYVHSKAL</sequence>
<evidence type="ECO:0000313" key="1">
    <source>
        <dbReference type="EMBL" id="KAJ8909835.1"/>
    </source>
</evidence>
<gene>
    <name evidence="1" type="ORF">NQ315_002902</name>
</gene>